<organism evidence="2 3">
    <name type="scientific">Paractinoplanes atraurantiacus</name>
    <dbReference type="NCBI Taxonomy" id="1036182"/>
    <lineage>
        <taxon>Bacteria</taxon>
        <taxon>Bacillati</taxon>
        <taxon>Actinomycetota</taxon>
        <taxon>Actinomycetes</taxon>
        <taxon>Micromonosporales</taxon>
        <taxon>Micromonosporaceae</taxon>
        <taxon>Paractinoplanes</taxon>
    </lineage>
</organism>
<dbReference type="InterPro" id="IPR045713">
    <property type="entry name" value="DUF6069"/>
</dbReference>
<dbReference type="RefSeq" id="WP_097328983.1">
    <property type="nucleotide sequence ID" value="NZ_OBDY01000047.1"/>
</dbReference>
<keyword evidence="1" id="KW-0472">Membrane</keyword>
<evidence type="ECO:0000313" key="3">
    <source>
        <dbReference type="Proteomes" id="UP000219612"/>
    </source>
</evidence>
<protein>
    <submittedName>
        <fullName evidence="2">Uncharacterized protein</fullName>
    </submittedName>
</protein>
<dbReference type="Proteomes" id="UP000219612">
    <property type="component" value="Unassembled WGS sequence"/>
</dbReference>
<feature type="transmembrane region" description="Helical" evidence="1">
    <location>
        <begin position="72"/>
        <end position="93"/>
    </location>
</feature>
<evidence type="ECO:0000313" key="2">
    <source>
        <dbReference type="EMBL" id="SNY73466.1"/>
    </source>
</evidence>
<gene>
    <name evidence="2" type="ORF">SAMN05421748_14714</name>
</gene>
<feature type="transmembrane region" description="Helical" evidence="1">
    <location>
        <begin position="43"/>
        <end position="65"/>
    </location>
</feature>
<keyword evidence="1" id="KW-1133">Transmembrane helix</keyword>
<keyword evidence="3" id="KW-1185">Reference proteome</keyword>
<name>A0A285KPZ0_9ACTN</name>
<feature type="transmembrane region" description="Helical" evidence="1">
    <location>
        <begin position="99"/>
        <end position="120"/>
    </location>
</feature>
<keyword evidence="1" id="KW-0812">Transmembrane</keyword>
<dbReference type="OrthoDB" id="3297943at2"/>
<reference evidence="2 3" key="1">
    <citation type="submission" date="2017-09" db="EMBL/GenBank/DDBJ databases">
        <authorList>
            <person name="Ehlers B."/>
            <person name="Leendertz F.H."/>
        </authorList>
    </citation>
    <scope>NUCLEOTIDE SEQUENCE [LARGE SCALE GENOMIC DNA]</scope>
    <source>
        <strain evidence="2 3">CGMCC 4.6857</strain>
    </source>
</reference>
<dbReference type="AlphaFoldDB" id="A0A285KPZ0"/>
<evidence type="ECO:0000256" key="1">
    <source>
        <dbReference type="SAM" id="Phobius"/>
    </source>
</evidence>
<proteinExistence type="predicted"/>
<sequence length="124" mass="12469">MPRIVLLGVVAAVAVNLLVYAVGRAAGGTFRFTTSGEPAEVDAVTVAGFSAVPLLAGLTAVALLGPWAARTALVLGPLLALGTIPLMTLPADFDTVSTVALALCHLTLIPIVVIAVRLSLSAGR</sequence>
<dbReference type="EMBL" id="OBDY01000047">
    <property type="protein sequence ID" value="SNY73466.1"/>
    <property type="molecule type" value="Genomic_DNA"/>
</dbReference>
<dbReference type="Pfam" id="PF19545">
    <property type="entry name" value="DUF6069"/>
    <property type="match status" value="1"/>
</dbReference>
<accession>A0A285KPZ0</accession>